<dbReference type="STRING" id="329885.A0A4U0V1T3"/>
<keyword evidence="6" id="KW-0175">Coiled coil</keyword>
<dbReference type="SMART" id="SM00320">
    <property type="entry name" value="WD40"/>
    <property type="match status" value="3"/>
</dbReference>
<dbReference type="GO" id="GO:0006412">
    <property type="term" value="P:translation"/>
    <property type="evidence" value="ECO:0007669"/>
    <property type="project" value="InterPro"/>
</dbReference>
<evidence type="ECO:0000256" key="6">
    <source>
        <dbReference type="SAM" id="Coils"/>
    </source>
</evidence>
<organism evidence="7 8">
    <name type="scientific">Friedmanniomyces endolithicus</name>
    <dbReference type="NCBI Taxonomy" id="329885"/>
    <lineage>
        <taxon>Eukaryota</taxon>
        <taxon>Fungi</taxon>
        <taxon>Dikarya</taxon>
        <taxon>Ascomycota</taxon>
        <taxon>Pezizomycotina</taxon>
        <taxon>Dothideomycetes</taxon>
        <taxon>Dothideomycetidae</taxon>
        <taxon>Mycosphaerellales</taxon>
        <taxon>Teratosphaeriaceae</taxon>
        <taxon>Friedmanniomyces</taxon>
    </lineage>
</organism>
<keyword evidence="3" id="KW-0677">Repeat</keyword>
<comment type="similarity">
    <text evidence="1">Belongs to the bacterial ribosomal protein bL32 family.</text>
</comment>
<evidence type="ECO:0000256" key="5">
    <source>
        <dbReference type="ARBA" id="ARBA00023274"/>
    </source>
</evidence>
<evidence type="ECO:0000256" key="1">
    <source>
        <dbReference type="ARBA" id="ARBA00008560"/>
    </source>
</evidence>
<name>A0A4U0V1T3_9PEZI</name>
<keyword evidence="5" id="KW-0687">Ribonucleoprotein</keyword>
<dbReference type="InterPro" id="IPR036322">
    <property type="entry name" value="WD40_repeat_dom_sf"/>
</dbReference>
<dbReference type="InterPro" id="IPR011332">
    <property type="entry name" value="Ribosomal_zn-bd"/>
</dbReference>
<gene>
    <name evidence="7" type="ORF">B0A54_06907</name>
</gene>
<comment type="caution">
    <text evidence="7">The sequence shown here is derived from an EMBL/GenBank/DDBJ whole genome shotgun (WGS) entry which is preliminary data.</text>
</comment>
<dbReference type="Proteomes" id="UP000310066">
    <property type="component" value="Unassembled WGS sequence"/>
</dbReference>
<dbReference type="NCBIfam" id="TIGR01031">
    <property type="entry name" value="rpmF_bact"/>
    <property type="match status" value="1"/>
</dbReference>
<dbReference type="InterPro" id="IPR002677">
    <property type="entry name" value="Ribosomal_bL32"/>
</dbReference>
<protein>
    <submittedName>
        <fullName evidence="7">Uncharacterized protein</fullName>
    </submittedName>
</protein>
<dbReference type="Pfam" id="PF01783">
    <property type="entry name" value="Ribosomal_L32p"/>
    <property type="match status" value="1"/>
</dbReference>
<sequence length="456" mass="50017">MAAMRVPSAAFLSAFLPIARATLLLDLTPITRRIPLLQQLRTSLLPAAFLPIPSLLGELWDGILRAVPKKKTSHMKKRHRFMAGKGLKDVTALNKCSACGRAKRAHVLCPYCVQSTFTFTGRWFSTSFKSRQELEVEKDEFYDKYNEERRIQGKEAVDRLVEEEESEKARARAKANAEGQITHAERVVDEHQYPLIQILEGVHPLGSHHICTSLDGRVAASAGFNGELKLWKCSEYGRWSSAGEVVPEDKKVSENWTLALSVNGQYLVCTTHDVCVNIYDTRTISGAGATVNSTQFETQGSFGMSVDISADGSMIVSVHQNGGIYIVINRTARLAHSLAGLAKPVRSVKFNITSKLLAAAGDGRLIVLYDPQTGEQIAKLMGHGGWIMSLDWNWTASIYLAGPTMGKLRLGCWRGGSAWRRTLRARSVCGVSSGCLTGDSSLGGDLGVEEGWYDVV</sequence>
<dbReference type="Gene3D" id="2.130.10.10">
    <property type="entry name" value="YVTN repeat-like/Quinoprotein amine dehydrogenase"/>
    <property type="match status" value="1"/>
</dbReference>
<dbReference type="InterPro" id="IPR051510">
    <property type="entry name" value="SKI8"/>
</dbReference>
<feature type="coiled-coil region" evidence="6">
    <location>
        <begin position="131"/>
        <end position="174"/>
    </location>
</feature>
<dbReference type="PANTHER" id="PTHR44090">
    <property type="entry name" value="WD REPEAT-CONTAINING PROTEIN 61"/>
    <property type="match status" value="1"/>
</dbReference>
<evidence type="ECO:0000256" key="4">
    <source>
        <dbReference type="ARBA" id="ARBA00022980"/>
    </source>
</evidence>
<dbReference type="InterPro" id="IPR001680">
    <property type="entry name" value="WD40_rpt"/>
</dbReference>
<evidence type="ECO:0000313" key="8">
    <source>
        <dbReference type="Proteomes" id="UP000310066"/>
    </source>
</evidence>
<keyword evidence="4" id="KW-0689">Ribosomal protein</keyword>
<reference evidence="7 8" key="1">
    <citation type="submission" date="2017-03" db="EMBL/GenBank/DDBJ databases">
        <title>Genomes of endolithic fungi from Antarctica.</title>
        <authorList>
            <person name="Coleine C."/>
            <person name="Masonjones S."/>
            <person name="Stajich J.E."/>
        </authorList>
    </citation>
    <scope>NUCLEOTIDE SEQUENCE [LARGE SCALE GENOMIC DNA]</scope>
    <source>
        <strain evidence="7 8">CCFEE 5311</strain>
    </source>
</reference>
<accession>A0A4U0V1T3</accession>
<keyword evidence="2" id="KW-0853">WD repeat</keyword>
<evidence type="ECO:0000256" key="2">
    <source>
        <dbReference type="ARBA" id="ARBA00022574"/>
    </source>
</evidence>
<dbReference type="InterPro" id="IPR015943">
    <property type="entry name" value="WD40/YVTN_repeat-like_dom_sf"/>
</dbReference>
<dbReference type="AlphaFoldDB" id="A0A4U0V1T3"/>
<dbReference type="GO" id="GO:0003735">
    <property type="term" value="F:structural constituent of ribosome"/>
    <property type="evidence" value="ECO:0007669"/>
    <property type="project" value="InterPro"/>
</dbReference>
<evidence type="ECO:0000256" key="3">
    <source>
        <dbReference type="ARBA" id="ARBA00022737"/>
    </source>
</evidence>
<dbReference type="EMBL" id="NAJP01000023">
    <property type="protein sequence ID" value="TKA42457.1"/>
    <property type="molecule type" value="Genomic_DNA"/>
</dbReference>
<dbReference type="GO" id="GO:0005634">
    <property type="term" value="C:nucleus"/>
    <property type="evidence" value="ECO:0007669"/>
    <property type="project" value="TreeGrafter"/>
</dbReference>
<dbReference type="SUPFAM" id="SSF50978">
    <property type="entry name" value="WD40 repeat-like"/>
    <property type="match status" value="1"/>
</dbReference>
<dbReference type="PANTHER" id="PTHR44090:SF1">
    <property type="entry name" value="SUPERKILLER COMPLEX PROTEIN 8"/>
    <property type="match status" value="1"/>
</dbReference>
<dbReference type="SUPFAM" id="SSF57829">
    <property type="entry name" value="Zn-binding ribosomal proteins"/>
    <property type="match status" value="1"/>
</dbReference>
<proteinExistence type="inferred from homology"/>
<evidence type="ECO:0000313" key="7">
    <source>
        <dbReference type="EMBL" id="TKA42457.1"/>
    </source>
</evidence>
<dbReference type="GO" id="GO:0015934">
    <property type="term" value="C:large ribosomal subunit"/>
    <property type="evidence" value="ECO:0007669"/>
    <property type="project" value="InterPro"/>
</dbReference>
<dbReference type="OrthoDB" id="10251741at2759"/>